<dbReference type="Proteomes" id="UP000218334">
    <property type="component" value="Unassembled WGS sequence"/>
</dbReference>
<feature type="region of interest" description="Disordered" evidence="1">
    <location>
        <begin position="55"/>
        <end position="74"/>
    </location>
</feature>
<keyword evidence="3" id="KW-1185">Reference proteome</keyword>
<accession>A0A2H3AYS9</accession>
<organism evidence="2 3">
    <name type="scientific">Armillaria solidipes</name>
    <dbReference type="NCBI Taxonomy" id="1076256"/>
    <lineage>
        <taxon>Eukaryota</taxon>
        <taxon>Fungi</taxon>
        <taxon>Dikarya</taxon>
        <taxon>Basidiomycota</taxon>
        <taxon>Agaricomycotina</taxon>
        <taxon>Agaricomycetes</taxon>
        <taxon>Agaricomycetidae</taxon>
        <taxon>Agaricales</taxon>
        <taxon>Marasmiineae</taxon>
        <taxon>Physalacriaceae</taxon>
        <taxon>Armillaria</taxon>
    </lineage>
</organism>
<gene>
    <name evidence="2" type="ORF">ARMSODRAFT_982661</name>
</gene>
<reference evidence="3" key="1">
    <citation type="journal article" date="2017" name="Nat. Ecol. Evol.">
        <title>Genome expansion and lineage-specific genetic innovations in the forest pathogenic fungi Armillaria.</title>
        <authorList>
            <person name="Sipos G."/>
            <person name="Prasanna A.N."/>
            <person name="Walter M.C."/>
            <person name="O'Connor E."/>
            <person name="Balint B."/>
            <person name="Krizsan K."/>
            <person name="Kiss B."/>
            <person name="Hess J."/>
            <person name="Varga T."/>
            <person name="Slot J."/>
            <person name="Riley R."/>
            <person name="Boka B."/>
            <person name="Rigling D."/>
            <person name="Barry K."/>
            <person name="Lee J."/>
            <person name="Mihaltcheva S."/>
            <person name="LaButti K."/>
            <person name="Lipzen A."/>
            <person name="Waldron R."/>
            <person name="Moloney N.M."/>
            <person name="Sperisen C."/>
            <person name="Kredics L."/>
            <person name="Vagvoelgyi C."/>
            <person name="Patrignani A."/>
            <person name="Fitzpatrick D."/>
            <person name="Nagy I."/>
            <person name="Doyle S."/>
            <person name="Anderson J.B."/>
            <person name="Grigoriev I.V."/>
            <person name="Gueldener U."/>
            <person name="Muensterkoetter M."/>
            <person name="Nagy L.G."/>
        </authorList>
    </citation>
    <scope>NUCLEOTIDE SEQUENCE [LARGE SCALE GENOMIC DNA]</scope>
    <source>
        <strain evidence="3">28-4</strain>
    </source>
</reference>
<protein>
    <submittedName>
        <fullName evidence="2">Uncharacterized protein</fullName>
    </submittedName>
</protein>
<proteinExistence type="predicted"/>
<name>A0A2H3AYS9_9AGAR</name>
<evidence type="ECO:0000256" key="1">
    <source>
        <dbReference type="SAM" id="MobiDB-lite"/>
    </source>
</evidence>
<evidence type="ECO:0000313" key="3">
    <source>
        <dbReference type="Proteomes" id="UP000218334"/>
    </source>
</evidence>
<dbReference type="EMBL" id="KZ293494">
    <property type="protein sequence ID" value="PBK59992.1"/>
    <property type="molecule type" value="Genomic_DNA"/>
</dbReference>
<dbReference type="AlphaFoldDB" id="A0A2H3AYS9"/>
<sequence length="152" mass="17289">MGELGFRNMKNKIHFLTQSIKLTRLGSPAFDNVIAVLKEICQMGERSFHDSELQPWHPQITQGPKTRTSEEEGIPLSQEVDPNSTLGRMAGNMLMHMKDNVVSYFKAIIEEGKKKYIKARPQMFRAGDIVKVQCSMVFFKTKNGVARMKTVL</sequence>
<evidence type="ECO:0000313" key="2">
    <source>
        <dbReference type="EMBL" id="PBK59992.1"/>
    </source>
</evidence>